<name>A0A2M8KE47_9BACT</name>
<evidence type="ECO:0000313" key="1">
    <source>
        <dbReference type="EMBL" id="PJE58201.1"/>
    </source>
</evidence>
<proteinExistence type="predicted"/>
<gene>
    <name evidence="1" type="ORF">COU81_02005</name>
</gene>
<dbReference type="EMBL" id="PFDW01000045">
    <property type="protein sequence ID" value="PJE58201.1"/>
    <property type="molecule type" value="Genomic_DNA"/>
</dbReference>
<evidence type="ECO:0000313" key="2">
    <source>
        <dbReference type="Proteomes" id="UP000231450"/>
    </source>
</evidence>
<accession>A0A2M8KE47</accession>
<dbReference type="Proteomes" id="UP000231450">
    <property type="component" value="Unassembled WGS sequence"/>
</dbReference>
<sequence>MNINELLSEQKDIDVIEVRNKFKTEDLVGALNKVLNDEDIIEKFKKNDSFKHNVLKLFSFLLLLDNQKNKDTAERKRILDFFNSKVIEKLNKIDDDTSSYALS</sequence>
<reference evidence="2" key="1">
    <citation type="submission" date="2017-09" db="EMBL/GenBank/DDBJ databases">
        <title>Depth-based differentiation of microbial function through sediment-hosted aquifers and enrichment of novel symbionts in the deep terrestrial subsurface.</title>
        <authorList>
            <person name="Probst A.J."/>
            <person name="Ladd B."/>
            <person name="Jarett J.K."/>
            <person name="Geller-Mcgrath D.E."/>
            <person name="Sieber C.M.K."/>
            <person name="Emerson J.B."/>
            <person name="Anantharaman K."/>
            <person name="Thomas B.C."/>
            <person name="Malmstrom R."/>
            <person name="Stieglmeier M."/>
            <person name="Klingl A."/>
            <person name="Woyke T."/>
            <person name="Ryan C.M."/>
            <person name="Banfield J.F."/>
        </authorList>
    </citation>
    <scope>NUCLEOTIDE SEQUENCE [LARGE SCALE GENOMIC DNA]</scope>
</reference>
<dbReference type="AlphaFoldDB" id="A0A2M8KE47"/>
<organism evidence="1 2">
    <name type="scientific">Candidatus Portnoybacteria bacterium CG10_big_fil_rev_8_21_14_0_10_36_7</name>
    <dbReference type="NCBI Taxonomy" id="1974812"/>
    <lineage>
        <taxon>Bacteria</taxon>
        <taxon>Candidatus Portnoyibacteriota</taxon>
    </lineage>
</organism>
<comment type="caution">
    <text evidence="1">The sequence shown here is derived from an EMBL/GenBank/DDBJ whole genome shotgun (WGS) entry which is preliminary data.</text>
</comment>
<protein>
    <submittedName>
        <fullName evidence="1">Uncharacterized protein</fullName>
    </submittedName>
</protein>